<keyword evidence="6" id="KW-1185">Reference proteome</keyword>
<protein>
    <submittedName>
        <fullName evidence="5">Putative glyoxal reductase</fullName>
    </submittedName>
</protein>
<dbReference type="FunFam" id="3.20.20.100:FF:000002">
    <property type="entry name" value="2,5-diketo-D-gluconic acid reductase A"/>
    <property type="match status" value="1"/>
</dbReference>
<dbReference type="AlphaFoldDB" id="A0A0D6L3W4"/>
<dbReference type="PANTHER" id="PTHR43827">
    <property type="entry name" value="2,5-DIKETO-D-GLUCONIC ACID REDUCTASE"/>
    <property type="match status" value="1"/>
</dbReference>
<evidence type="ECO:0000256" key="1">
    <source>
        <dbReference type="ARBA" id="ARBA00007905"/>
    </source>
</evidence>
<dbReference type="InterPro" id="IPR020471">
    <property type="entry name" value="AKR"/>
</dbReference>
<dbReference type="PROSITE" id="PS00062">
    <property type="entry name" value="ALDOKETO_REDUCTASE_2"/>
    <property type="match status" value="1"/>
</dbReference>
<organism evidence="5 6">
    <name type="scientific">Ancylostoma ceylanicum</name>
    <dbReference type="NCBI Taxonomy" id="53326"/>
    <lineage>
        <taxon>Eukaryota</taxon>
        <taxon>Metazoa</taxon>
        <taxon>Ecdysozoa</taxon>
        <taxon>Nematoda</taxon>
        <taxon>Chromadorea</taxon>
        <taxon>Rhabditida</taxon>
        <taxon>Rhabditina</taxon>
        <taxon>Rhabditomorpha</taxon>
        <taxon>Strongyloidea</taxon>
        <taxon>Ancylostomatidae</taxon>
        <taxon>Ancylostomatinae</taxon>
        <taxon>Ancylostoma</taxon>
    </lineage>
</organism>
<keyword evidence="3" id="KW-0560">Oxidoreductase</keyword>
<gene>
    <name evidence="5" type="ORF">ANCCEY_15442</name>
</gene>
<name>A0A0D6L3W4_9BILA</name>
<reference evidence="5 6" key="1">
    <citation type="submission" date="2013-05" db="EMBL/GenBank/DDBJ databases">
        <title>Draft genome of the parasitic nematode Anyclostoma ceylanicum.</title>
        <authorList>
            <person name="Mitreva M."/>
        </authorList>
    </citation>
    <scope>NUCLEOTIDE SEQUENCE [LARGE SCALE GENOMIC DNA]</scope>
</reference>
<dbReference type="InterPro" id="IPR036812">
    <property type="entry name" value="NAD(P)_OxRdtase_dom_sf"/>
</dbReference>
<evidence type="ECO:0000313" key="5">
    <source>
        <dbReference type="EMBL" id="EPB65494.1"/>
    </source>
</evidence>
<dbReference type="SUPFAM" id="SSF51430">
    <property type="entry name" value="NAD(P)-linked oxidoreductase"/>
    <property type="match status" value="1"/>
</dbReference>
<keyword evidence="2" id="KW-0521">NADP</keyword>
<dbReference type="EMBL" id="KE128137">
    <property type="protein sequence ID" value="EPB65494.1"/>
    <property type="molecule type" value="Genomic_DNA"/>
</dbReference>
<dbReference type="InterPro" id="IPR023210">
    <property type="entry name" value="NADP_OxRdtase_dom"/>
</dbReference>
<dbReference type="GO" id="GO:0016616">
    <property type="term" value="F:oxidoreductase activity, acting on the CH-OH group of donors, NAD or NADP as acceptor"/>
    <property type="evidence" value="ECO:0007669"/>
    <property type="project" value="UniProtKB-ARBA"/>
</dbReference>
<evidence type="ECO:0000259" key="4">
    <source>
        <dbReference type="Pfam" id="PF00248"/>
    </source>
</evidence>
<dbReference type="CDD" id="cd19071">
    <property type="entry name" value="AKR_AKR1-5-like"/>
    <property type="match status" value="1"/>
</dbReference>
<evidence type="ECO:0000313" key="6">
    <source>
        <dbReference type="Proteomes" id="UP000054495"/>
    </source>
</evidence>
<dbReference type="PRINTS" id="PR00069">
    <property type="entry name" value="ALDKETRDTASE"/>
</dbReference>
<dbReference type="Pfam" id="PF00248">
    <property type="entry name" value="Aldo_ket_red"/>
    <property type="match status" value="1"/>
</dbReference>
<evidence type="ECO:0000256" key="2">
    <source>
        <dbReference type="ARBA" id="ARBA00022857"/>
    </source>
</evidence>
<dbReference type="PROSITE" id="PS00798">
    <property type="entry name" value="ALDOKETO_REDUCTASE_1"/>
    <property type="match status" value="1"/>
</dbReference>
<accession>A0A0D6L3W4</accession>
<dbReference type="Proteomes" id="UP000054495">
    <property type="component" value="Unassembled WGS sequence"/>
</dbReference>
<evidence type="ECO:0000256" key="3">
    <source>
        <dbReference type="ARBA" id="ARBA00023002"/>
    </source>
</evidence>
<dbReference type="InterPro" id="IPR018170">
    <property type="entry name" value="Aldo/ket_reductase_CS"/>
</dbReference>
<sequence>MPSIGFGTYKLQEGKECLESVKFALENGYRHIDTAAVYENERSVGEAIRQSGLSREDIFITTKVWNTERGYEKTLKAFEESMDRLGLDYLDLYLVHWPANAKQYRHPEKLNADTWRAMEHLYAEGKVRSIGVSNFLVSHLNDLMETAAIVPMVNQIEYHPGYTQQETVDVCRKHRIVVEAWSPLGRGRVLEEPLLVELAAGNLCIAEISYSSADH</sequence>
<dbReference type="PANTHER" id="PTHR43827:SF3">
    <property type="entry name" value="NADP-DEPENDENT OXIDOREDUCTASE DOMAIN-CONTAINING PROTEIN"/>
    <property type="match status" value="1"/>
</dbReference>
<proteinExistence type="inferred from homology"/>
<comment type="similarity">
    <text evidence="1">Belongs to the aldo/keto reductase family.</text>
</comment>
<dbReference type="Gene3D" id="3.20.20.100">
    <property type="entry name" value="NADP-dependent oxidoreductase domain"/>
    <property type="match status" value="1"/>
</dbReference>
<feature type="domain" description="NADP-dependent oxidoreductase" evidence="4">
    <location>
        <begin position="4"/>
        <end position="190"/>
    </location>
</feature>